<dbReference type="AlphaFoldDB" id="A0A0F9CSK4"/>
<feature type="domain" description="4Fe-4S ferredoxin-type" evidence="5">
    <location>
        <begin position="87"/>
        <end position="118"/>
    </location>
</feature>
<dbReference type="PANTHER" id="PTHR43177">
    <property type="entry name" value="PROTEIN NRFC"/>
    <property type="match status" value="1"/>
</dbReference>
<dbReference type="GO" id="GO:0051539">
    <property type="term" value="F:4 iron, 4 sulfur cluster binding"/>
    <property type="evidence" value="ECO:0007669"/>
    <property type="project" value="UniProtKB-KW"/>
</dbReference>
<dbReference type="PROSITE" id="PS51318">
    <property type="entry name" value="TAT"/>
    <property type="match status" value="1"/>
</dbReference>
<keyword evidence="1" id="KW-0004">4Fe-4S</keyword>
<keyword evidence="3" id="KW-0408">Iron</keyword>
<gene>
    <name evidence="6" type="ORF">LCGC14_2631680</name>
</gene>
<reference evidence="6" key="1">
    <citation type="journal article" date="2015" name="Nature">
        <title>Complex archaea that bridge the gap between prokaryotes and eukaryotes.</title>
        <authorList>
            <person name="Spang A."/>
            <person name="Saw J.H."/>
            <person name="Jorgensen S.L."/>
            <person name="Zaremba-Niedzwiedzka K."/>
            <person name="Martijn J."/>
            <person name="Lind A.E."/>
            <person name="van Eijk R."/>
            <person name="Schleper C."/>
            <person name="Guy L."/>
            <person name="Ettema T.J."/>
        </authorList>
    </citation>
    <scope>NUCLEOTIDE SEQUENCE</scope>
</reference>
<evidence type="ECO:0000256" key="2">
    <source>
        <dbReference type="ARBA" id="ARBA00022723"/>
    </source>
</evidence>
<dbReference type="InterPro" id="IPR006311">
    <property type="entry name" value="TAT_signal"/>
</dbReference>
<evidence type="ECO:0000256" key="4">
    <source>
        <dbReference type="ARBA" id="ARBA00023014"/>
    </source>
</evidence>
<dbReference type="EMBL" id="LAZR01045160">
    <property type="protein sequence ID" value="KKK99546.1"/>
    <property type="molecule type" value="Genomic_DNA"/>
</dbReference>
<feature type="domain" description="4Fe-4S ferredoxin-type" evidence="5">
    <location>
        <begin position="42"/>
        <end position="72"/>
    </location>
</feature>
<dbReference type="InterPro" id="IPR017896">
    <property type="entry name" value="4Fe4S_Fe-S-bd"/>
</dbReference>
<keyword evidence="4" id="KW-0411">Iron-sulfur</keyword>
<dbReference type="InterPro" id="IPR017900">
    <property type="entry name" value="4Fe4S_Fe_S_CS"/>
</dbReference>
<dbReference type="PROSITE" id="PS00198">
    <property type="entry name" value="4FE4S_FER_1"/>
    <property type="match status" value="1"/>
</dbReference>
<dbReference type="Pfam" id="PF10518">
    <property type="entry name" value="TAT_signal"/>
    <property type="match status" value="1"/>
</dbReference>
<accession>A0A0F9CSK4</accession>
<proteinExistence type="predicted"/>
<dbReference type="InterPro" id="IPR050954">
    <property type="entry name" value="ET_IronSulfur_Cluster-Binding"/>
</dbReference>
<organism evidence="6">
    <name type="scientific">marine sediment metagenome</name>
    <dbReference type="NCBI Taxonomy" id="412755"/>
    <lineage>
        <taxon>unclassified sequences</taxon>
        <taxon>metagenomes</taxon>
        <taxon>ecological metagenomes</taxon>
    </lineage>
</organism>
<evidence type="ECO:0000256" key="3">
    <source>
        <dbReference type="ARBA" id="ARBA00023004"/>
    </source>
</evidence>
<dbReference type="Pfam" id="PF13247">
    <property type="entry name" value="Fer4_11"/>
    <property type="match status" value="1"/>
</dbReference>
<dbReference type="PROSITE" id="PS51379">
    <property type="entry name" value="4FE4S_FER_2"/>
    <property type="match status" value="3"/>
</dbReference>
<evidence type="ECO:0000259" key="5">
    <source>
        <dbReference type="PROSITE" id="PS51379"/>
    </source>
</evidence>
<dbReference type="CDD" id="cd10551">
    <property type="entry name" value="PsrB"/>
    <property type="match status" value="1"/>
</dbReference>
<name>A0A0F9CSK4_9ZZZZ</name>
<dbReference type="InterPro" id="IPR054822">
    <property type="entry name" value="DsrO-like"/>
</dbReference>
<feature type="domain" description="4Fe-4S ferredoxin-type" evidence="5">
    <location>
        <begin position="119"/>
        <end position="148"/>
    </location>
</feature>
<evidence type="ECO:0000256" key="1">
    <source>
        <dbReference type="ARBA" id="ARBA00022485"/>
    </source>
</evidence>
<dbReference type="InterPro" id="IPR019546">
    <property type="entry name" value="TAT_signal_bac_arc"/>
</dbReference>
<dbReference type="Gene3D" id="3.30.70.20">
    <property type="match status" value="2"/>
</dbReference>
<dbReference type="NCBIfam" id="TIGR01409">
    <property type="entry name" value="TAT_signal_seq"/>
    <property type="match status" value="1"/>
</dbReference>
<dbReference type="SUPFAM" id="SSF54862">
    <property type="entry name" value="4Fe-4S ferredoxins"/>
    <property type="match status" value="1"/>
</dbReference>
<evidence type="ECO:0000313" key="6">
    <source>
        <dbReference type="EMBL" id="KKK99546.1"/>
    </source>
</evidence>
<dbReference type="GO" id="GO:0046872">
    <property type="term" value="F:metal ion binding"/>
    <property type="evidence" value="ECO:0007669"/>
    <property type="project" value="UniProtKB-KW"/>
</dbReference>
<protein>
    <recommendedName>
        <fullName evidence="5">4Fe-4S ferredoxin-type domain-containing protein</fullName>
    </recommendedName>
</protein>
<keyword evidence="2" id="KW-0479">Metal-binding</keyword>
<sequence>MSISRRGFLKGAGVAGAAAATMVIPGCAKTIETNKPGQGPRYGMAIDLRRCFGCHACSVACKAEQDVPLGYFKNWVMVSEKGRYPDVKRNFLPVLCNHCDDPPCVEACPTQATKQRKDGIVTQDEKTCIGCKYCMQACPYGMKYSDPRTKTAQKCDFCLHRIEQGILPACVNTCNARARVFGDLNDPNSAISRLIAANAVQTLRPAMGTDPRVFYIGLDYDAYTPVKNQLILGKTT</sequence>
<comment type="caution">
    <text evidence="6">The sequence shown here is derived from an EMBL/GenBank/DDBJ whole genome shotgun (WGS) entry which is preliminary data.</text>
</comment>
<dbReference type="PANTHER" id="PTHR43177:SF3">
    <property type="entry name" value="PROTEIN NRFC HOMOLOG"/>
    <property type="match status" value="1"/>
</dbReference>
<dbReference type="NCBIfam" id="NF045797">
    <property type="entry name" value="DsrO"/>
    <property type="match status" value="1"/>
</dbReference>